<dbReference type="Proteomes" id="UP001431783">
    <property type="component" value="Unassembled WGS sequence"/>
</dbReference>
<keyword evidence="2" id="KW-0964">Secreted</keyword>
<dbReference type="GO" id="GO:0004252">
    <property type="term" value="F:serine-type endopeptidase activity"/>
    <property type="evidence" value="ECO:0007669"/>
    <property type="project" value="InterPro"/>
</dbReference>
<dbReference type="GO" id="GO:0006508">
    <property type="term" value="P:proteolysis"/>
    <property type="evidence" value="ECO:0007669"/>
    <property type="project" value="InterPro"/>
</dbReference>
<evidence type="ECO:0000256" key="5">
    <source>
        <dbReference type="ARBA" id="ARBA00076468"/>
    </source>
</evidence>
<evidence type="ECO:0000256" key="1">
    <source>
        <dbReference type="ARBA" id="ARBA00004613"/>
    </source>
</evidence>
<dbReference type="Pfam" id="PF00089">
    <property type="entry name" value="Trypsin"/>
    <property type="match status" value="1"/>
</dbReference>
<dbReference type="InterPro" id="IPR001254">
    <property type="entry name" value="Trypsin_dom"/>
</dbReference>
<name>A0AAW1TMZ7_9CUCU</name>
<keyword evidence="10" id="KW-1185">Reference proteome</keyword>
<reference evidence="8 10" key="1">
    <citation type="submission" date="2023-03" db="EMBL/GenBank/DDBJ databases">
        <title>Genome insight into feeding habits of ladybird beetles.</title>
        <authorList>
            <person name="Li H.-S."/>
            <person name="Huang Y.-H."/>
            <person name="Pang H."/>
        </authorList>
    </citation>
    <scope>NUCLEOTIDE SEQUENCE [LARGE SCALE GENOMIC DNA]</scope>
    <source>
        <strain evidence="8">SYSU_2023b</strain>
        <tissue evidence="8">Whole body</tissue>
    </source>
</reference>
<dbReference type="InterPro" id="IPR001314">
    <property type="entry name" value="Peptidase_S1A"/>
</dbReference>
<comment type="subcellular location">
    <subcellularLocation>
        <location evidence="1">Secreted</location>
    </subcellularLocation>
</comment>
<protein>
    <recommendedName>
        <fullName evidence="4">Phenoloxidase-activating factor 2</fullName>
    </recommendedName>
    <alternativeName>
        <fullName evidence="5">Prophenoloxidase-activating factor II</fullName>
    </alternativeName>
</protein>
<dbReference type="PANTHER" id="PTHR24258">
    <property type="entry name" value="SERINE PROTEASE-RELATED"/>
    <property type="match status" value="1"/>
</dbReference>
<proteinExistence type="predicted"/>
<evidence type="ECO:0000313" key="9">
    <source>
        <dbReference type="EMBL" id="KAK9881830.1"/>
    </source>
</evidence>
<evidence type="ECO:0000313" key="10">
    <source>
        <dbReference type="Proteomes" id="UP001431783"/>
    </source>
</evidence>
<feature type="domain" description="Peptidase S1" evidence="7">
    <location>
        <begin position="125"/>
        <end position="366"/>
    </location>
</feature>
<dbReference type="InterPro" id="IPR009003">
    <property type="entry name" value="Peptidase_S1_PA"/>
</dbReference>
<evidence type="ECO:0000256" key="2">
    <source>
        <dbReference type="ARBA" id="ARBA00022525"/>
    </source>
</evidence>
<gene>
    <name evidence="8" type="ORF">WA026_002859</name>
    <name evidence="9" type="ORF">WA026_017339</name>
</gene>
<sequence length="381" mass="43294">MSGHKLIFFIFHFSCFYAISGMSITTELTVNQSTQTNSFCVCMPYWLCKEDYSGLTDDISSVVDIRSMLVNKMEETPCTADFDMCCQVQCGRRRRSIYEDNKDFRNKRTEKPFARIFPSILSQRILGTNNEAEFGEFPWMLGILWKTVFQCGASLIHPQVAMTAAHCVAGKEGPLKVRAGEWNWANNDETLPHQERITKKVIIHQHYHPMTIRNDIALLVLDKPFRITESVGIVCIPPQNMNFDGAVCTASGWGKNAHYNGQYQDTLKKTDLPIVEREKCTNVLREARLGQLFNLHRSFICAGGEENKDTCKGDGGSPLVCPIHNDEDRYEQAGIVSWGLTCGSKNTPGVYVNVPLFSDWIDDQMQKLNFDTSIYRYFADN</sequence>
<accession>A0AAW1TMZ7</accession>
<evidence type="ECO:0000256" key="4">
    <source>
        <dbReference type="ARBA" id="ARBA00068096"/>
    </source>
</evidence>
<dbReference type="EMBL" id="JARQZJ010000070">
    <property type="protein sequence ID" value="KAK9881830.1"/>
    <property type="molecule type" value="Genomic_DNA"/>
</dbReference>
<dbReference type="InterPro" id="IPR018114">
    <property type="entry name" value="TRYPSIN_HIS"/>
</dbReference>
<dbReference type="Gene3D" id="2.40.10.10">
    <property type="entry name" value="Trypsin-like serine proteases"/>
    <property type="match status" value="1"/>
</dbReference>
<feature type="chain" id="PRO_5044718017" description="Phenoloxidase-activating factor 2" evidence="6">
    <location>
        <begin position="22"/>
        <end position="381"/>
    </location>
</feature>
<dbReference type="PRINTS" id="PR00722">
    <property type="entry name" value="CHYMOTRYPSIN"/>
</dbReference>
<dbReference type="GO" id="GO:0005576">
    <property type="term" value="C:extracellular region"/>
    <property type="evidence" value="ECO:0007669"/>
    <property type="project" value="UniProtKB-SubCell"/>
</dbReference>
<dbReference type="PROSITE" id="PS50240">
    <property type="entry name" value="TRYPSIN_DOM"/>
    <property type="match status" value="1"/>
</dbReference>
<keyword evidence="3" id="KW-1015">Disulfide bond</keyword>
<organism evidence="8 10">
    <name type="scientific">Henosepilachna vigintioctopunctata</name>
    <dbReference type="NCBI Taxonomy" id="420089"/>
    <lineage>
        <taxon>Eukaryota</taxon>
        <taxon>Metazoa</taxon>
        <taxon>Ecdysozoa</taxon>
        <taxon>Arthropoda</taxon>
        <taxon>Hexapoda</taxon>
        <taxon>Insecta</taxon>
        <taxon>Pterygota</taxon>
        <taxon>Neoptera</taxon>
        <taxon>Endopterygota</taxon>
        <taxon>Coleoptera</taxon>
        <taxon>Polyphaga</taxon>
        <taxon>Cucujiformia</taxon>
        <taxon>Coccinelloidea</taxon>
        <taxon>Coccinellidae</taxon>
        <taxon>Epilachninae</taxon>
        <taxon>Epilachnini</taxon>
        <taxon>Henosepilachna</taxon>
    </lineage>
</organism>
<dbReference type="PANTHER" id="PTHR24258:SF129">
    <property type="entry name" value="LP15124P-RELATED"/>
    <property type="match status" value="1"/>
</dbReference>
<dbReference type="CDD" id="cd00190">
    <property type="entry name" value="Tryp_SPc"/>
    <property type="match status" value="1"/>
</dbReference>
<dbReference type="PROSITE" id="PS00134">
    <property type="entry name" value="TRYPSIN_HIS"/>
    <property type="match status" value="1"/>
</dbReference>
<dbReference type="InterPro" id="IPR043504">
    <property type="entry name" value="Peptidase_S1_PA_chymotrypsin"/>
</dbReference>
<dbReference type="SUPFAM" id="SSF50494">
    <property type="entry name" value="Trypsin-like serine proteases"/>
    <property type="match status" value="1"/>
</dbReference>
<comment type="caution">
    <text evidence="8">The sequence shown here is derived from an EMBL/GenBank/DDBJ whole genome shotgun (WGS) entry which is preliminary data.</text>
</comment>
<dbReference type="AlphaFoldDB" id="A0AAW1TMZ7"/>
<evidence type="ECO:0000259" key="7">
    <source>
        <dbReference type="PROSITE" id="PS50240"/>
    </source>
</evidence>
<dbReference type="FunFam" id="2.40.10.10:FF:000038">
    <property type="entry name" value="Serine protease"/>
    <property type="match status" value="1"/>
</dbReference>
<feature type="signal peptide" evidence="6">
    <location>
        <begin position="1"/>
        <end position="21"/>
    </location>
</feature>
<dbReference type="EMBL" id="JARQZJ010000001">
    <property type="protein sequence ID" value="KAK9869101.1"/>
    <property type="molecule type" value="Genomic_DNA"/>
</dbReference>
<evidence type="ECO:0000313" key="8">
    <source>
        <dbReference type="EMBL" id="KAK9869101.1"/>
    </source>
</evidence>
<evidence type="ECO:0000256" key="3">
    <source>
        <dbReference type="ARBA" id="ARBA00023157"/>
    </source>
</evidence>
<evidence type="ECO:0000256" key="6">
    <source>
        <dbReference type="SAM" id="SignalP"/>
    </source>
</evidence>
<dbReference type="InterPro" id="IPR041515">
    <property type="entry name" value="PPAF-2-like_Clip"/>
</dbReference>
<dbReference type="Pfam" id="PF18322">
    <property type="entry name" value="CLIP_1"/>
    <property type="match status" value="1"/>
</dbReference>
<keyword evidence="6" id="KW-0732">Signal</keyword>
<dbReference type="SMART" id="SM00020">
    <property type="entry name" value="Tryp_SPc"/>
    <property type="match status" value="1"/>
</dbReference>